<sequence>MNEQLLRTLQDVDMFHKTCLLLFNDFTAYVRERLLGENTFAWQEANYIVWNHEKSQHVGNFVFEHKGKYKFAFLLIKVIEDKITRGPGYKEICSELGVDLRFPLLFITGIYRPRNVNDILKNLDLRRAWPHHLLKLELPDEILQKVSCSSPHRFEEELVFETDPSVGNWWCNGAQFKIRRVTNIKDQQTLARIADELLEY</sequence>
<dbReference type="Proteomes" id="UP000009229">
    <property type="component" value="Chromosome"/>
</dbReference>
<gene>
    <name evidence="1" type="ordered locus">Desku_1031</name>
</gene>
<reference evidence="2" key="1">
    <citation type="submission" date="2011-05" db="EMBL/GenBank/DDBJ databases">
        <title>Complete sequence of Desulfotomaculum kuznetsovii DSM 6115.</title>
        <authorList>
            <person name="Lucas S."/>
            <person name="Han J."/>
            <person name="Lapidus A."/>
            <person name="Cheng J.-F."/>
            <person name="Goodwin L."/>
            <person name="Pitluck S."/>
            <person name="Peters L."/>
            <person name="Mikhailova N."/>
            <person name="Lu M."/>
            <person name="Saunders E."/>
            <person name="Han C."/>
            <person name="Tapia R."/>
            <person name="Land M."/>
            <person name="Hauser L."/>
            <person name="Kyrpides N."/>
            <person name="Ivanova N."/>
            <person name="Pagani I."/>
            <person name="Nazina T."/>
            <person name="Ivanova A."/>
            <person name="Parshina S."/>
            <person name="Kuever J."/>
            <person name="Muyzer G."/>
            <person name="Plugge C."/>
            <person name="Stams A."/>
            <person name="Woyke T."/>
        </authorList>
    </citation>
    <scope>NUCLEOTIDE SEQUENCE [LARGE SCALE GENOMIC DNA]</scope>
    <source>
        <strain evidence="2">DSM 6115 / VKM B-1805 / 17</strain>
    </source>
</reference>
<dbReference type="EMBL" id="CP002770">
    <property type="protein sequence ID" value="AEG14622.1"/>
    <property type="molecule type" value="Genomic_DNA"/>
</dbReference>
<organism evidence="1 2">
    <name type="scientific">Desulfofundulus kuznetsovii (strain DSM 6115 / VKM B-1805 / 17)</name>
    <name type="common">Desulfotomaculum kuznetsovii</name>
    <dbReference type="NCBI Taxonomy" id="760568"/>
    <lineage>
        <taxon>Bacteria</taxon>
        <taxon>Bacillati</taxon>
        <taxon>Bacillota</taxon>
        <taxon>Clostridia</taxon>
        <taxon>Eubacteriales</taxon>
        <taxon>Peptococcaceae</taxon>
        <taxon>Desulfofundulus</taxon>
    </lineage>
</organism>
<proteinExistence type="predicted"/>
<dbReference type="AlphaFoldDB" id="A0AAU8PM56"/>
<dbReference type="KEGG" id="dku:Desku_1031"/>
<evidence type="ECO:0000313" key="2">
    <source>
        <dbReference type="Proteomes" id="UP000009229"/>
    </source>
</evidence>
<name>A0AAU8PM56_DESK7</name>
<keyword evidence="2" id="KW-1185">Reference proteome</keyword>
<accession>A0AAU8PM56</accession>
<dbReference type="RefSeq" id="WP_013822137.1">
    <property type="nucleotide sequence ID" value="NC_015573.1"/>
</dbReference>
<protein>
    <submittedName>
        <fullName evidence="1">Uncharacterized protein</fullName>
    </submittedName>
</protein>
<evidence type="ECO:0000313" key="1">
    <source>
        <dbReference type="EMBL" id="AEG14622.1"/>
    </source>
</evidence>